<feature type="compositionally biased region" description="Polar residues" evidence="1">
    <location>
        <begin position="320"/>
        <end position="334"/>
    </location>
</feature>
<organism evidence="2 3">
    <name type="scientific">Leptospira yanagawae serovar Saopaulo str. Sao Paulo = ATCC 700523</name>
    <dbReference type="NCBI Taxonomy" id="1249483"/>
    <lineage>
        <taxon>Bacteria</taxon>
        <taxon>Pseudomonadati</taxon>
        <taxon>Spirochaetota</taxon>
        <taxon>Spirochaetia</taxon>
        <taxon>Leptospirales</taxon>
        <taxon>Leptospiraceae</taxon>
        <taxon>Leptospira</taxon>
    </lineage>
</organism>
<protein>
    <submittedName>
        <fullName evidence="2">Glycoside hydrolase, family 43 domain protein</fullName>
    </submittedName>
</protein>
<name>A0A5E8HDJ1_9LEPT</name>
<dbReference type="GO" id="GO:0016787">
    <property type="term" value="F:hydrolase activity"/>
    <property type="evidence" value="ECO:0007669"/>
    <property type="project" value="UniProtKB-KW"/>
</dbReference>
<proteinExistence type="predicted"/>
<dbReference type="RefSeq" id="WP_015676888.1">
    <property type="nucleotide sequence ID" value="NZ_AOGX02000015.1"/>
</dbReference>
<comment type="caution">
    <text evidence="2">The sequence shown here is derived from an EMBL/GenBank/DDBJ whole genome shotgun (WGS) entry which is preliminary data.</text>
</comment>
<sequence>MNKQNIYWQLYQDDPILKPGFPSPILADPSFLFPEVCPDGLWHLFAHNIFGVLEYVSEDGIHWKKRKSIVRNAMRPFIYFEDGTYYLYYEKYKFFHVLMSWFPYRKWKSRIEVKTSKDLNHWSKPKTVIIPKFPFHKDPNYGESVSNPCLLKFGNKYRMYFSSSLVMVPDCGFCEPKYITVAESSNPLGPFSYFSEPIIAPNEMDPFCNLGAGSIKVIPWKGRYLGFQNGIFWNPVRKESCSAILFLQSEDGIHFDRINQTPILGPTGRGWKASHVYACDVKYSEAEKIFILYFNARDKAHWTKGKEAIGLFVGKVEESTGNSKLESRQNSNTKSKPKLASETNRNLSAKSQTKTKSKDKFIKTSKGKLKTNSKDSAKKKPTKPKPKKSKTK</sequence>
<keyword evidence="2" id="KW-0378">Hydrolase</keyword>
<gene>
    <name evidence="2" type="ORF">LEP1GSC202_0725</name>
</gene>
<dbReference type="Proteomes" id="UP000013996">
    <property type="component" value="Unassembled WGS sequence"/>
</dbReference>
<dbReference type="AlphaFoldDB" id="A0A5E8HDJ1"/>
<dbReference type="SUPFAM" id="SSF75005">
    <property type="entry name" value="Arabinanase/levansucrase/invertase"/>
    <property type="match status" value="2"/>
</dbReference>
<dbReference type="EMBL" id="AOGX02000015">
    <property type="protein sequence ID" value="EOQ89309.1"/>
    <property type="molecule type" value="Genomic_DNA"/>
</dbReference>
<accession>A0A5E8HDJ1</accession>
<dbReference type="Gene3D" id="2.115.10.20">
    <property type="entry name" value="Glycosyl hydrolase domain, family 43"/>
    <property type="match status" value="2"/>
</dbReference>
<evidence type="ECO:0000313" key="2">
    <source>
        <dbReference type="EMBL" id="EOQ89309.1"/>
    </source>
</evidence>
<evidence type="ECO:0000313" key="3">
    <source>
        <dbReference type="Proteomes" id="UP000013996"/>
    </source>
</evidence>
<dbReference type="InterPro" id="IPR023296">
    <property type="entry name" value="Glyco_hydro_beta-prop_sf"/>
</dbReference>
<feature type="compositionally biased region" description="Polar residues" evidence="1">
    <location>
        <begin position="341"/>
        <end position="352"/>
    </location>
</feature>
<reference evidence="2 3" key="1">
    <citation type="submission" date="2013-04" db="EMBL/GenBank/DDBJ databases">
        <authorList>
            <person name="Harkins D.M."/>
            <person name="Durkin A.S."/>
            <person name="Brinkac L.M."/>
            <person name="Haft D.H."/>
            <person name="Selengut J.D."/>
            <person name="Sanka R."/>
            <person name="DePew J."/>
            <person name="Purushe J."/>
            <person name="Hartskeerl R.A."/>
            <person name="Ahmed A."/>
            <person name="van der Linden H."/>
            <person name="Goris M.G.A."/>
            <person name="Vinetz J.M."/>
            <person name="Sutton G.G."/>
            <person name="Nierman W.C."/>
            <person name="Fouts D.E."/>
        </authorList>
    </citation>
    <scope>NUCLEOTIDE SEQUENCE [LARGE SCALE GENOMIC DNA]</scope>
    <source>
        <strain evidence="2 3">Sao Paulo</strain>
    </source>
</reference>
<dbReference type="STRING" id="1249483.LEP1GSC202_0725"/>
<evidence type="ECO:0000256" key="1">
    <source>
        <dbReference type="SAM" id="MobiDB-lite"/>
    </source>
</evidence>
<feature type="compositionally biased region" description="Basic residues" evidence="1">
    <location>
        <begin position="379"/>
        <end position="392"/>
    </location>
</feature>
<feature type="region of interest" description="Disordered" evidence="1">
    <location>
        <begin position="320"/>
        <end position="392"/>
    </location>
</feature>